<keyword evidence="10" id="KW-1185">Reference proteome</keyword>
<comment type="similarity">
    <text evidence="1">Belongs to the sigma-70 factor family. ECF subfamily.</text>
</comment>
<protein>
    <submittedName>
        <fullName evidence="7">Transcription factor WhiB</fullName>
    </submittedName>
</protein>
<evidence type="ECO:0000256" key="3">
    <source>
        <dbReference type="ARBA" id="ARBA00023082"/>
    </source>
</evidence>
<dbReference type="InterPro" id="IPR013249">
    <property type="entry name" value="RNA_pol_sigma70_r4_t2"/>
</dbReference>
<evidence type="ECO:0000313" key="8">
    <source>
        <dbReference type="EMBL" id="AOZ46948.1"/>
    </source>
</evidence>
<evidence type="ECO:0000313" key="7">
    <source>
        <dbReference type="EMBL" id="AMS05476.1"/>
    </source>
</evidence>
<organism evidence="7 9">
    <name type="scientific">Acidipropionibacterium acidipropionici</name>
    <dbReference type="NCBI Taxonomy" id="1748"/>
    <lineage>
        <taxon>Bacteria</taxon>
        <taxon>Bacillati</taxon>
        <taxon>Actinomycetota</taxon>
        <taxon>Actinomycetes</taxon>
        <taxon>Propionibacteriales</taxon>
        <taxon>Propionibacteriaceae</taxon>
        <taxon>Acidipropionibacterium</taxon>
    </lineage>
</organism>
<evidence type="ECO:0000313" key="9">
    <source>
        <dbReference type="Proteomes" id="UP000075221"/>
    </source>
</evidence>
<feature type="domain" description="4Fe-4S Wbl-type" evidence="6">
    <location>
        <begin position="20"/>
        <end position="92"/>
    </location>
</feature>
<dbReference type="Pfam" id="PF08281">
    <property type="entry name" value="Sigma70_r4_2"/>
    <property type="match status" value="1"/>
</dbReference>
<dbReference type="Proteomes" id="UP000075221">
    <property type="component" value="Chromosome"/>
</dbReference>
<dbReference type="EMBL" id="CP014352">
    <property type="protein sequence ID" value="AMS05476.1"/>
    <property type="molecule type" value="Genomic_DNA"/>
</dbReference>
<dbReference type="Proteomes" id="UP000178666">
    <property type="component" value="Chromosome"/>
</dbReference>
<feature type="region of interest" description="Disordered" evidence="5">
    <location>
        <begin position="160"/>
        <end position="184"/>
    </location>
</feature>
<sequence>MPETRKGPHVTSTSDSRVPACAVLTHVFQHPFMEEDATPTNAEQRRLRAALTTRATDTCMACPFFEDCLDMAVTKHDVSGFVAATTSRQRAQMRNLLRVEVTADDMDALIGVIASGRQIATRDVVALRRAHPDESLDFIAQRLGCSLSTVKRHLRRARAAAASEADASRRHSPEGPSRGRLITAFESVTGMRRGTEAAA</sequence>
<accession>A0AAC8YF21</accession>
<reference evidence="8 10" key="1">
    <citation type="journal article" date="2016" name="Plant Dis.">
        <title>Improved production of propionic acid using genome shuffling.</title>
        <authorList>
            <person name="Luna-Flores C.H."/>
            <person name="Palfreyman R.W."/>
            <person name="Kromer J.O."/>
            <person name="Nielsen L.K."/>
            <person name="Marcellin E."/>
        </authorList>
    </citation>
    <scope>NUCLEOTIDE SEQUENCE [LARGE SCALE GENOMIC DNA]</scope>
    <source>
        <strain evidence="8 10">F3E8</strain>
    </source>
</reference>
<dbReference type="Gene3D" id="1.10.10.10">
    <property type="entry name" value="Winged helix-like DNA-binding domain superfamily/Winged helix DNA-binding domain"/>
    <property type="match status" value="1"/>
</dbReference>
<dbReference type="AlphaFoldDB" id="A0AAC8YF21"/>
<dbReference type="InterPro" id="IPR036388">
    <property type="entry name" value="WH-like_DNA-bd_sf"/>
</dbReference>
<evidence type="ECO:0000256" key="5">
    <source>
        <dbReference type="SAM" id="MobiDB-lite"/>
    </source>
</evidence>
<dbReference type="EMBL" id="CP015970">
    <property type="protein sequence ID" value="AOZ46948.1"/>
    <property type="molecule type" value="Genomic_DNA"/>
</dbReference>
<dbReference type="Pfam" id="PF02467">
    <property type="entry name" value="Whib"/>
    <property type="match status" value="1"/>
</dbReference>
<evidence type="ECO:0000256" key="2">
    <source>
        <dbReference type="ARBA" id="ARBA00023015"/>
    </source>
</evidence>
<keyword evidence="4" id="KW-0804">Transcription</keyword>
<name>A0AAC8YF21_9ACTN</name>
<reference evidence="7 9" key="2">
    <citation type="submission" date="2016-02" db="EMBL/GenBank/DDBJ databases">
        <title>Complete Genome Sequence of Propionibacterium acidipropionici ATCC 55737.</title>
        <authorList>
            <person name="Luna Flores C.H."/>
            <person name="Nielsen L.K."/>
            <person name="Marcellin E."/>
        </authorList>
    </citation>
    <scope>NUCLEOTIDE SEQUENCE [LARGE SCALE GENOMIC DNA]</scope>
    <source>
        <strain evidence="7 9">ATCC 55737</strain>
    </source>
</reference>
<dbReference type="GO" id="GO:0016987">
    <property type="term" value="F:sigma factor activity"/>
    <property type="evidence" value="ECO:0007669"/>
    <property type="project" value="UniProtKB-KW"/>
</dbReference>
<keyword evidence="2" id="KW-0805">Transcription regulation</keyword>
<dbReference type="GO" id="GO:0006352">
    <property type="term" value="P:DNA-templated transcription initiation"/>
    <property type="evidence" value="ECO:0007669"/>
    <property type="project" value="InterPro"/>
</dbReference>
<gene>
    <name evidence="8" type="ORF">A8L58_09925</name>
    <name evidence="7" type="ORF">AXH35_08480</name>
</gene>
<proteinExistence type="inferred from homology"/>
<dbReference type="PROSITE" id="PS51674">
    <property type="entry name" value="4FE4S_WBL"/>
    <property type="match status" value="1"/>
</dbReference>
<evidence type="ECO:0000259" key="6">
    <source>
        <dbReference type="PROSITE" id="PS51674"/>
    </source>
</evidence>
<evidence type="ECO:0000256" key="1">
    <source>
        <dbReference type="ARBA" id="ARBA00010641"/>
    </source>
</evidence>
<evidence type="ECO:0000256" key="4">
    <source>
        <dbReference type="ARBA" id="ARBA00023163"/>
    </source>
</evidence>
<evidence type="ECO:0000313" key="10">
    <source>
        <dbReference type="Proteomes" id="UP000178666"/>
    </source>
</evidence>
<keyword evidence="3" id="KW-0731">Sigma factor</keyword>
<dbReference type="GO" id="GO:0003677">
    <property type="term" value="F:DNA binding"/>
    <property type="evidence" value="ECO:0007669"/>
    <property type="project" value="InterPro"/>
</dbReference>
<dbReference type="InterPro" id="IPR034768">
    <property type="entry name" value="4FE4S_WBL"/>
</dbReference>